<proteinExistence type="predicted"/>
<dbReference type="EMBL" id="JAUFSA010000001">
    <property type="protein sequence ID" value="MDP7733990.1"/>
    <property type="molecule type" value="Genomic_DNA"/>
</dbReference>
<comment type="caution">
    <text evidence="2">The sequence shown here is derived from an EMBL/GenBank/DDBJ whole genome shotgun (WGS) entry which is preliminary data.</text>
</comment>
<dbReference type="Pfam" id="PF07858">
    <property type="entry name" value="LEH"/>
    <property type="match status" value="1"/>
</dbReference>
<organism evidence="2 3">
    <name type="scientific">Mycobacterium paragordonae</name>
    <dbReference type="NCBI Taxonomy" id="1389713"/>
    <lineage>
        <taxon>Bacteria</taxon>
        <taxon>Bacillati</taxon>
        <taxon>Actinomycetota</taxon>
        <taxon>Actinomycetes</taxon>
        <taxon>Mycobacteriales</taxon>
        <taxon>Mycobacteriaceae</taxon>
        <taxon>Mycobacterium</taxon>
    </lineage>
</organism>
<sequence length="151" mass="16436">MVVVEQVGTQKCWGAGDIGRNEEVGPFFAGALLEYRRQLPAQPRAVYQNVGMPAFTGPDAIVENMAGQFSMFPETYAFEIVKLASDGPVVLTECLDYIRAPDGSKPAIPVMGTFVVDDDGKITRWTDYFDLNLIMKLLQGEDISGLVPATG</sequence>
<name>A0AAJ1S040_9MYCO</name>
<reference evidence="2" key="1">
    <citation type="submission" date="2023-06" db="EMBL/GenBank/DDBJ databases">
        <title>Identification of two novel mycobacterium reveal diversities and complexities of Mycobacterium gordonae clade.</title>
        <authorList>
            <person name="Matsumoto Y."/>
            <person name="Nakamura S."/>
            <person name="Motooka D."/>
            <person name="Fukushima K."/>
        </authorList>
    </citation>
    <scope>NUCLEOTIDE SEQUENCE</scope>
    <source>
        <strain evidence="2">TY812</strain>
    </source>
</reference>
<accession>A0AAJ1S040</accession>
<dbReference type="InterPro" id="IPR013100">
    <property type="entry name" value="LEH"/>
</dbReference>
<evidence type="ECO:0000313" key="2">
    <source>
        <dbReference type="EMBL" id="MDP7733990.1"/>
    </source>
</evidence>
<dbReference type="Gene3D" id="3.10.450.50">
    <property type="match status" value="1"/>
</dbReference>
<gene>
    <name evidence="2" type="ORF">QXL92_04395</name>
</gene>
<feature type="domain" description="Limonene-1,2-epoxide hydrolase" evidence="1">
    <location>
        <begin position="42"/>
        <end position="136"/>
    </location>
</feature>
<dbReference type="Proteomes" id="UP001229081">
    <property type="component" value="Unassembled WGS sequence"/>
</dbReference>
<keyword evidence="2" id="KW-0378">Hydrolase</keyword>
<dbReference type="SUPFAM" id="SSF54427">
    <property type="entry name" value="NTF2-like"/>
    <property type="match status" value="1"/>
</dbReference>
<evidence type="ECO:0000259" key="1">
    <source>
        <dbReference type="Pfam" id="PF07858"/>
    </source>
</evidence>
<protein>
    <submittedName>
        <fullName evidence="2">Limonene-1,2-epoxide hydrolase family protein</fullName>
    </submittedName>
</protein>
<evidence type="ECO:0000313" key="3">
    <source>
        <dbReference type="Proteomes" id="UP001229081"/>
    </source>
</evidence>
<dbReference type="RefSeq" id="WP_232004279.1">
    <property type="nucleotide sequence ID" value="NZ_JAUFSA010000001.1"/>
</dbReference>
<dbReference type="AlphaFoldDB" id="A0AAJ1S040"/>
<dbReference type="GO" id="GO:0016787">
    <property type="term" value="F:hydrolase activity"/>
    <property type="evidence" value="ECO:0007669"/>
    <property type="project" value="UniProtKB-KW"/>
</dbReference>
<dbReference type="InterPro" id="IPR032710">
    <property type="entry name" value="NTF2-like_dom_sf"/>
</dbReference>